<evidence type="ECO:0000256" key="1">
    <source>
        <dbReference type="ARBA" id="ARBA00022737"/>
    </source>
</evidence>
<comment type="caution">
    <text evidence="4">The sequence shown here is derived from an EMBL/GenBank/DDBJ whole genome shotgun (WGS) entry which is preliminary data.</text>
</comment>
<feature type="repeat" description="ANK" evidence="3">
    <location>
        <begin position="11"/>
        <end position="43"/>
    </location>
</feature>
<evidence type="ECO:0000256" key="2">
    <source>
        <dbReference type="ARBA" id="ARBA00023043"/>
    </source>
</evidence>
<dbReference type="PANTHER" id="PTHR24171">
    <property type="entry name" value="ANKYRIN REPEAT DOMAIN-CONTAINING PROTEIN 39-RELATED"/>
    <property type="match status" value="1"/>
</dbReference>
<dbReference type="EMBL" id="JAUQSX010000006">
    <property type="protein sequence ID" value="MDO7847169.1"/>
    <property type="molecule type" value="Genomic_DNA"/>
</dbReference>
<keyword evidence="1" id="KW-0677">Repeat</keyword>
<dbReference type="Proteomes" id="UP001167796">
    <property type="component" value="Unassembled WGS sequence"/>
</dbReference>
<reference evidence="4" key="1">
    <citation type="submission" date="2023-07" db="EMBL/GenBank/DDBJ databases">
        <authorList>
            <person name="Kim M.K."/>
        </authorList>
    </citation>
    <scope>NUCLEOTIDE SEQUENCE</scope>
    <source>
        <strain evidence="4">M29</strain>
    </source>
</reference>
<dbReference type="PROSITE" id="PS50088">
    <property type="entry name" value="ANK_REPEAT"/>
    <property type="match status" value="3"/>
</dbReference>
<organism evidence="4 5">
    <name type="scientific">Hymenobacter mellowenesis</name>
    <dbReference type="NCBI Taxonomy" id="3063995"/>
    <lineage>
        <taxon>Bacteria</taxon>
        <taxon>Pseudomonadati</taxon>
        <taxon>Bacteroidota</taxon>
        <taxon>Cytophagia</taxon>
        <taxon>Cytophagales</taxon>
        <taxon>Hymenobacteraceae</taxon>
        <taxon>Hymenobacter</taxon>
    </lineage>
</organism>
<dbReference type="Pfam" id="PF12796">
    <property type="entry name" value="Ank_2"/>
    <property type="match status" value="1"/>
</dbReference>
<feature type="repeat" description="ANK" evidence="3">
    <location>
        <begin position="44"/>
        <end position="76"/>
    </location>
</feature>
<keyword evidence="5" id="KW-1185">Reference proteome</keyword>
<keyword evidence="2 3" id="KW-0040">ANK repeat</keyword>
<dbReference type="SUPFAM" id="SSF48403">
    <property type="entry name" value="Ankyrin repeat"/>
    <property type="match status" value="1"/>
</dbReference>
<evidence type="ECO:0000313" key="4">
    <source>
        <dbReference type="EMBL" id="MDO7847169.1"/>
    </source>
</evidence>
<dbReference type="InterPro" id="IPR036770">
    <property type="entry name" value="Ankyrin_rpt-contain_sf"/>
</dbReference>
<feature type="repeat" description="ANK" evidence="3">
    <location>
        <begin position="77"/>
        <end position="111"/>
    </location>
</feature>
<dbReference type="Gene3D" id="1.25.40.20">
    <property type="entry name" value="Ankyrin repeat-containing domain"/>
    <property type="match status" value="1"/>
</dbReference>
<dbReference type="InterPro" id="IPR002110">
    <property type="entry name" value="Ankyrin_rpt"/>
</dbReference>
<dbReference type="PANTHER" id="PTHR24171:SF9">
    <property type="entry name" value="ANKYRIN REPEAT DOMAIN-CONTAINING PROTEIN 39"/>
    <property type="match status" value="1"/>
</dbReference>
<gene>
    <name evidence="4" type="ORF">Q5H92_12425</name>
</gene>
<evidence type="ECO:0000256" key="3">
    <source>
        <dbReference type="PROSITE-ProRule" id="PRU00023"/>
    </source>
</evidence>
<dbReference type="PROSITE" id="PS50297">
    <property type="entry name" value="ANK_REP_REGION"/>
    <property type="match status" value="2"/>
</dbReference>
<accession>A0ABT9ABF2</accession>
<protein>
    <submittedName>
        <fullName evidence="4">Ankyrin repeat domain-containing protein</fullName>
    </submittedName>
</protein>
<dbReference type="SMART" id="SM00248">
    <property type="entry name" value="ANK"/>
    <property type="match status" value="3"/>
</dbReference>
<proteinExistence type="predicted"/>
<evidence type="ECO:0000313" key="5">
    <source>
        <dbReference type="Proteomes" id="UP001167796"/>
    </source>
</evidence>
<name>A0ABT9ABF2_9BACT</name>
<dbReference type="PRINTS" id="PR01415">
    <property type="entry name" value="ANKYRIN"/>
</dbReference>
<sequence length="132" mass="14600">MLTTGLPNGEAYRTALISAVIECKGEFIEWLLQNGANINHQDRIGYSALHFIAQNKQVKIAAKFLKSGANPNAIDVHGNTPLWTAIFNSKDEKGVVKLLLEYGANPNIVNKHGKSPKVMFETFYKNDISDIV</sequence>